<keyword evidence="3" id="KW-1185">Reference proteome</keyword>
<name>A0A347WEP9_9PROT</name>
<feature type="transmembrane region" description="Helical" evidence="1">
    <location>
        <begin position="12"/>
        <end position="31"/>
    </location>
</feature>
<feature type="transmembrane region" description="Helical" evidence="1">
    <location>
        <begin position="68"/>
        <end position="87"/>
    </location>
</feature>
<proteinExistence type="predicted"/>
<accession>A0A347WEP9</accession>
<reference evidence="2 3" key="1">
    <citation type="submission" date="2017-08" db="EMBL/GenBank/DDBJ databases">
        <title>Complete genome sequence of Gluconacetobacter saccharivorans CV1 isolated from Fermented Vinegar.</title>
        <authorList>
            <person name="Kim S.-Y."/>
        </authorList>
    </citation>
    <scope>NUCLEOTIDE SEQUENCE [LARGE SCALE GENOMIC DNA]</scope>
    <source>
        <strain evidence="2 3">CV1</strain>
    </source>
</reference>
<gene>
    <name evidence="2" type="ORF">CD178_02595</name>
</gene>
<keyword evidence="1" id="KW-0472">Membrane</keyword>
<evidence type="ECO:0000313" key="2">
    <source>
        <dbReference type="EMBL" id="AXY23342.1"/>
    </source>
</evidence>
<dbReference type="KEGG" id="ksc:CD178_02595"/>
<evidence type="ECO:0000313" key="3">
    <source>
        <dbReference type="Proteomes" id="UP000264120"/>
    </source>
</evidence>
<dbReference type="EMBL" id="CP023036">
    <property type="protein sequence ID" value="AXY23342.1"/>
    <property type="molecule type" value="Genomic_DNA"/>
</dbReference>
<dbReference type="Proteomes" id="UP000264120">
    <property type="component" value="Chromosome"/>
</dbReference>
<evidence type="ECO:0008006" key="4">
    <source>
        <dbReference type="Google" id="ProtNLM"/>
    </source>
</evidence>
<keyword evidence="1" id="KW-0812">Transmembrane</keyword>
<protein>
    <recommendedName>
        <fullName evidence="4">DUF4405 domain-containing protein</fullName>
    </recommendedName>
</protein>
<feature type="transmembrane region" description="Helical" evidence="1">
    <location>
        <begin position="37"/>
        <end position="56"/>
    </location>
</feature>
<dbReference type="RefSeq" id="WP_118963294.1">
    <property type="nucleotide sequence ID" value="NZ_CP023036.1"/>
</dbReference>
<sequence>MNRFVKKYATPFVTGFFVISAVSGTALFFHWQPGLFHSMHAWLSMVLLVPFVLHMWRNWPQFLGYFRSRTMLVACGISVLAAVAFMVTTGHRGGNPAQRLFPILTHAPLTDLAPLLHATPDELAARLTHTGYAVRSTDETLDEIAAAAGQKSNDVLLKILPQHGGGGGRHR</sequence>
<evidence type="ECO:0000256" key="1">
    <source>
        <dbReference type="SAM" id="Phobius"/>
    </source>
</evidence>
<dbReference type="OrthoDB" id="5339490at2"/>
<keyword evidence="1" id="KW-1133">Transmembrane helix</keyword>
<dbReference type="AlphaFoldDB" id="A0A347WEP9"/>
<organism evidence="2 3">
    <name type="scientific">Komagataeibacter saccharivorans</name>
    <dbReference type="NCBI Taxonomy" id="265959"/>
    <lineage>
        <taxon>Bacteria</taxon>
        <taxon>Pseudomonadati</taxon>
        <taxon>Pseudomonadota</taxon>
        <taxon>Alphaproteobacteria</taxon>
        <taxon>Acetobacterales</taxon>
        <taxon>Acetobacteraceae</taxon>
        <taxon>Komagataeibacter</taxon>
    </lineage>
</organism>